<organism evidence="6 7">
    <name type="scientific">Micromonospora parva</name>
    <dbReference type="NCBI Taxonomy" id="1464048"/>
    <lineage>
        <taxon>Bacteria</taxon>
        <taxon>Bacillati</taxon>
        <taxon>Actinomycetota</taxon>
        <taxon>Actinomycetes</taxon>
        <taxon>Micromonosporales</taxon>
        <taxon>Micromonosporaceae</taxon>
        <taxon>Micromonospora</taxon>
    </lineage>
</organism>
<dbReference type="Gene3D" id="3.40.50.2300">
    <property type="match status" value="1"/>
</dbReference>
<dbReference type="CDD" id="cd17535">
    <property type="entry name" value="REC_NarL-like"/>
    <property type="match status" value="1"/>
</dbReference>
<protein>
    <submittedName>
        <fullName evidence="6">Response regulator</fullName>
    </submittedName>
</protein>
<dbReference type="Proteomes" id="UP001602287">
    <property type="component" value="Unassembled WGS sequence"/>
</dbReference>
<dbReference type="GeneID" id="95372083"/>
<dbReference type="SUPFAM" id="SSF46894">
    <property type="entry name" value="C-terminal effector domain of the bipartite response regulators"/>
    <property type="match status" value="1"/>
</dbReference>
<evidence type="ECO:0000259" key="5">
    <source>
        <dbReference type="PROSITE" id="PS50110"/>
    </source>
</evidence>
<dbReference type="InterPro" id="IPR039420">
    <property type="entry name" value="WalR-like"/>
</dbReference>
<feature type="domain" description="HTH luxR-type" evidence="4">
    <location>
        <begin position="150"/>
        <end position="210"/>
    </location>
</feature>
<evidence type="ECO:0000313" key="7">
    <source>
        <dbReference type="Proteomes" id="UP001602287"/>
    </source>
</evidence>
<feature type="domain" description="Response regulatory" evidence="5">
    <location>
        <begin position="10"/>
        <end position="126"/>
    </location>
</feature>
<comment type="caution">
    <text evidence="6">The sequence shown here is derived from an EMBL/GenBank/DDBJ whole genome shotgun (WGS) entry which is preliminary data.</text>
</comment>
<dbReference type="Pfam" id="PF00072">
    <property type="entry name" value="Response_reg"/>
    <property type="match status" value="1"/>
</dbReference>
<evidence type="ECO:0000256" key="3">
    <source>
        <dbReference type="PROSITE-ProRule" id="PRU00169"/>
    </source>
</evidence>
<sequence>MTATMVEPTRIVLVDDHVVVRDGLREILDAQRDLVVVGEAGDSCAAVNEIRVRQPDIVLLDVQIPGDGVTTTVRRIRDVAPASRVIILSMFDGPTLLRELLTLGICGYLLKNSTRQELVAAIRRARADDAPVMLAVSRESLTQVQGPVHSTLSDREREVLQLVGQAMSNAQIAGRLCLSEATVKRHLRNIFAKLGAVSRIDAVNRAIAASLIVLPRLCVDPTFHGG</sequence>
<dbReference type="PANTHER" id="PTHR43214:SF42">
    <property type="entry name" value="TRANSCRIPTIONAL REGULATORY PROTEIN DESR"/>
    <property type="match status" value="1"/>
</dbReference>
<dbReference type="InterPro" id="IPR058245">
    <property type="entry name" value="NreC/VraR/RcsB-like_REC"/>
</dbReference>
<dbReference type="InterPro" id="IPR016032">
    <property type="entry name" value="Sig_transdc_resp-reg_C-effctor"/>
</dbReference>
<dbReference type="EMBL" id="JBIAZM010000004">
    <property type="protein sequence ID" value="MFF5200752.1"/>
    <property type="molecule type" value="Genomic_DNA"/>
</dbReference>
<accession>A0ABW6VUZ7</accession>
<keyword evidence="7" id="KW-1185">Reference proteome</keyword>
<dbReference type="InterPro" id="IPR000792">
    <property type="entry name" value="Tscrpt_reg_LuxR_C"/>
</dbReference>
<dbReference type="SMART" id="SM00421">
    <property type="entry name" value="HTH_LUXR"/>
    <property type="match status" value="1"/>
</dbReference>
<dbReference type="PROSITE" id="PS50110">
    <property type="entry name" value="RESPONSE_REGULATORY"/>
    <property type="match status" value="1"/>
</dbReference>
<dbReference type="InterPro" id="IPR011006">
    <property type="entry name" value="CheY-like_superfamily"/>
</dbReference>
<evidence type="ECO:0000256" key="2">
    <source>
        <dbReference type="ARBA" id="ARBA00023125"/>
    </source>
</evidence>
<dbReference type="PRINTS" id="PR00038">
    <property type="entry name" value="HTHLUXR"/>
</dbReference>
<dbReference type="RefSeq" id="WP_245233539.1">
    <property type="nucleotide sequence ID" value="NZ_JBEXXF010000001.1"/>
</dbReference>
<dbReference type="PANTHER" id="PTHR43214">
    <property type="entry name" value="TWO-COMPONENT RESPONSE REGULATOR"/>
    <property type="match status" value="1"/>
</dbReference>
<keyword evidence="2" id="KW-0238">DNA-binding</keyword>
<keyword evidence="1 3" id="KW-0597">Phosphoprotein</keyword>
<dbReference type="InterPro" id="IPR001789">
    <property type="entry name" value="Sig_transdc_resp-reg_receiver"/>
</dbReference>
<feature type="modified residue" description="4-aspartylphosphate" evidence="3">
    <location>
        <position position="61"/>
    </location>
</feature>
<proteinExistence type="predicted"/>
<dbReference type="CDD" id="cd06170">
    <property type="entry name" value="LuxR_C_like"/>
    <property type="match status" value="1"/>
</dbReference>
<evidence type="ECO:0000259" key="4">
    <source>
        <dbReference type="PROSITE" id="PS50043"/>
    </source>
</evidence>
<reference evidence="6 7" key="1">
    <citation type="submission" date="2024-10" db="EMBL/GenBank/DDBJ databases">
        <title>The Natural Products Discovery Center: Release of the First 8490 Sequenced Strains for Exploring Actinobacteria Biosynthetic Diversity.</title>
        <authorList>
            <person name="Kalkreuter E."/>
            <person name="Kautsar S.A."/>
            <person name="Yang D."/>
            <person name="Bader C.D."/>
            <person name="Teijaro C.N."/>
            <person name="Fluegel L."/>
            <person name="Davis C.M."/>
            <person name="Simpson J.R."/>
            <person name="Lauterbach L."/>
            <person name="Steele A.D."/>
            <person name="Gui C."/>
            <person name="Meng S."/>
            <person name="Li G."/>
            <person name="Viehrig K."/>
            <person name="Ye F."/>
            <person name="Su P."/>
            <person name="Kiefer A.F."/>
            <person name="Nichols A."/>
            <person name="Cepeda A.J."/>
            <person name="Yan W."/>
            <person name="Fan B."/>
            <person name="Jiang Y."/>
            <person name="Adhikari A."/>
            <person name="Zheng C.-J."/>
            <person name="Schuster L."/>
            <person name="Cowan T.M."/>
            <person name="Smanski M.J."/>
            <person name="Chevrette M.G."/>
            <person name="De Carvalho L.P.S."/>
            <person name="Shen B."/>
        </authorList>
    </citation>
    <scope>NUCLEOTIDE SEQUENCE [LARGE SCALE GENOMIC DNA]</scope>
    <source>
        <strain evidence="6 7">NPDC000140</strain>
    </source>
</reference>
<evidence type="ECO:0000256" key="1">
    <source>
        <dbReference type="ARBA" id="ARBA00022553"/>
    </source>
</evidence>
<gene>
    <name evidence="6" type="ORF">ACFY3B_14215</name>
</gene>
<dbReference type="Pfam" id="PF00196">
    <property type="entry name" value="GerE"/>
    <property type="match status" value="1"/>
</dbReference>
<name>A0ABW6VUZ7_9ACTN</name>
<dbReference type="PROSITE" id="PS50043">
    <property type="entry name" value="HTH_LUXR_2"/>
    <property type="match status" value="1"/>
</dbReference>
<evidence type="ECO:0000313" key="6">
    <source>
        <dbReference type="EMBL" id="MFF5200752.1"/>
    </source>
</evidence>
<dbReference type="SMART" id="SM00448">
    <property type="entry name" value="REC"/>
    <property type="match status" value="1"/>
</dbReference>
<dbReference type="SUPFAM" id="SSF52172">
    <property type="entry name" value="CheY-like"/>
    <property type="match status" value="1"/>
</dbReference>